<name>A0AAQ3NX06_VIGMU</name>
<dbReference type="SUPFAM" id="SSF50960">
    <property type="entry name" value="TolB, C-terminal domain"/>
    <property type="match status" value="1"/>
</dbReference>
<organism evidence="2 3">
    <name type="scientific">Vigna mungo</name>
    <name type="common">Black gram</name>
    <name type="synonym">Phaseolus mungo</name>
    <dbReference type="NCBI Taxonomy" id="3915"/>
    <lineage>
        <taxon>Eukaryota</taxon>
        <taxon>Viridiplantae</taxon>
        <taxon>Streptophyta</taxon>
        <taxon>Embryophyta</taxon>
        <taxon>Tracheophyta</taxon>
        <taxon>Spermatophyta</taxon>
        <taxon>Magnoliopsida</taxon>
        <taxon>eudicotyledons</taxon>
        <taxon>Gunneridae</taxon>
        <taxon>Pentapetalae</taxon>
        <taxon>rosids</taxon>
        <taxon>fabids</taxon>
        <taxon>Fabales</taxon>
        <taxon>Fabaceae</taxon>
        <taxon>Papilionoideae</taxon>
        <taxon>50 kb inversion clade</taxon>
        <taxon>NPAAA clade</taxon>
        <taxon>indigoferoid/millettioid clade</taxon>
        <taxon>Phaseoleae</taxon>
        <taxon>Vigna</taxon>
    </lineage>
</organism>
<evidence type="ECO:0000313" key="3">
    <source>
        <dbReference type="Proteomes" id="UP001374535"/>
    </source>
</evidence>
<keyword evidence="3" id="KW-1185">Reference proteome</keyword>
<gene>
    <name evidence="2" type="ORF">V8G54_009897</name>
</gene>
<dbReference type="PANTHER" id="PTHR44083:SF45">
    <property type="entry name" value="TOPLESS-RELATED PROTEIN 1"/>
    <property type="match status" value="1"/>
</dbReference>
<keyword evidence="1" id="KW-0732">Signal</keyword>
<dbReference type="AlphaFoldDB" id="A0AAQ3NX06"/>
<dbReference type="PANTHER" id="PTHR44083">
    <property type="entry name" value="TOPLESS-RELATED PROTEIN 1-RELATED"/>
    <property type="match status" value="1"/>
</dbReference>
<accession>A0AAQ3NX06</accession>
<dbReference type="GO" id="GO:0006355">
    <property type="term" value="P:regulation of DNA-templated transcription"/>
    <property type="evidence" value="ECO:0007669"/>
    <property type="project" value="InterPro"/>
</dbReference>
<dbReference type="Proteomes" id="UP001374535">
    <property type="component" value="Chromosome 3"/>
</dbReference>
<evidence type="ECO:0000313" key="2">
    <source>
        <dbReference type="EMBL" id="WVZ16915.1"/>
    </source>
</evidence>
<reference evidence="2 3" key="1">
    <citation type="journal article" date="2023" name="Life. Sci Alliance">
        <title>Evolutionary insights into 3D genome organization and epigenetic landscape of Vigna mungo.</title>
        <authorList>
            <person name="Junaid A."/>
            <person name="Singh B."/>
            <person name="Bhatia S."/>
        </authorList>
    </citation>
    <scope>NUCLEOTIDE SEQUENCE [LARGE SCALE GENOMIC DNA]</scope>
    <source>
        <strain evidence="2">Urdbean</strain>
    </source>
</reference>
<sequence length="239" mass="27170">MFWFLLWCWTLSHVYPFQPTPTPVPTPLAGWMSNPTTIAHPAVSGGAIGLGAPSIPVWDLSACLMPFQVAFLTLFVDYQTLRTVEFAMIENKTNDNQFRLLLSKIQVDAHVGGVNDLAFSHPNNQLCVITCIDDKTIKFGMLLLEQNNIPLKVMRLQFILSVHIIKKTFRYMLTLIPNGKMLFIFSTTLDGKIKAWLYDNLGSRVDYDNLEFFGGYGGPMRSYGRMYDSLYFDDVSIYI</sequence>
<dbReference type="EMBL" id="CP144698">
    <property type="protein sequence ID" value="WVZ16915.1"/>
    <property type="molecule type" value="Genomic_DNA"/>
</dbReference>
<feature type="signal peptide" evidence="1">
    <location>
        <begin position="1"/>
        <end position="16"/>
    </location>
</feature>
<dbReference type="InterPro" id="IPR027728">
    <property type="entry name" value="Topless_fam"/>
</dbReference>
<protein>
    <submittedName>
        <fullName evidence="2">Uncharacterized protein</fullName>
    </submittedName>
</protein>
<feature type="chain" id="PRO_5043023002" evidence="1">
    <location>
        <begin position="17"/>
        <end position="239"/>
    </location>
</feature>
<evidence type="ECO:0000256" key="1">
    <source>
        <dbReference type="SAM" id="SignalP"/>
    </source>
</evidence>
<proteinExistence type="predicted"/>